<dbReference type="Proteomes" id="UP000474778">
    <property type="component" value="Unassembled WGS sequence"/>
</dbReference>
<protein>
    <recommendedName>
        <fullName evidence="4">DUF2069 domain-containing protein</fullName>
    </recommendedName>
</protein>
<sequence length="136" mass="14872">MNRPSPSILLLIAFYILIAILAGWRALDSQTLDLFTLGVLPVLIGLIARTSWASLVLKIYIGIQTLGFTALGATAVIAYQITPEDVKVVVRGQELPIWAIALVVIVLLSFQWYMAFSKGLKQYLPQAAQASDKNKA</sequence>
<keyword evidence="1" id="KW-0812">Transmembrane</keyword>
<evidence type="ECO:0000313" key="3">
    <source>
        <dbReference type="Proteomes" id="UP000474778"/>
    </source>
</evidence>
<dbReference type="RefSeq" id="WP_160796235.1">
    <property type="nucleotide sequence ID" value="NZ_JAKEVG010000009.1"/>
</dbReference>
<evidence type="ECO:0000256" key="1">
    <source>
        <dbReference type="SAM" id="Phobius"/>
    </source>
</evidence>
<keyword evidence="3" id="KW-1185">Reference proteome</keyword>
<name>A0A6L7HY40_9GAMM</name>
<proteinExistence type="predicted"/>
<evidence type="ECO:0008006" key="4">
    <source>
        <dbReference type="Google" id="ProtNLM"/>
    </source>
</evidence>
<feature type="transmembrane region" description="Helical" evidence="1">
    <location>
        <begin position="32"/>
        <end position="52"/>
    </location>
</feature>
<reference evidence="2 3" key="1">
    <citation type="submission" date="2019-12" db="EMBL/GenBank/DDBJ databases">
        <title>Shewanella insulae sp. nov., isolated from a tidal flat.</title>
        <authorList>
            <person name="Yoon J.-H."/>
        </authorList>
    </citation>
    <scope>NUCLEOTIDE SEQUENCE [LARGE SCALE GENOMIC DNA]</scope>
    <source>
        <strain evidence="2 3">JBTF-M18</strain>
    </source>
</reference>
<accession>A0A6L7HY40</accession>
<organism evidence="2 3">
    <name type="scientific">Shewanella insulae</name>
    <dbReference type="NCBI Taxonomy" id="2681496"/>
    <lineage>
        <taxon>Bacteria</taxon>
        <taxon>Pseudomonadati</taxon>
        <taxon>Pseudomonadota</taxon>
        <taxon>Gammaproteobacteria</taxon>
        <taxon>Alteromonadales</taxon>
        <taxon>Shewanellaceae</taxon>
        <taxon>Shewanella</taxon>
    </lineage>
</organism>
<gene>
    <name evidence="2" type="ORF">GNT65_11245</name>
</gene>
<keyword evidence="1" id="KW-0472">Membrane</keyword>
<comment type="caution">
    <text evidence="2">The sequence shown here is derived from an EMBL/GenBank/DDBJ whole genome shotgun (WGS) entry which is preliminary data.</text>
</comment>
<feature type="transmembrane region" description="Helical" evidence="1">
    <location>
        <begin position="96"/>
        <end position="116"/>
    </location>
</feature>
<feature type="transmembrane region" description="Helical" evidence="1">
    <location>
        <begin position="7"/>
        <end position="26"/>
    </location>
</feature>
<dbReference type="AlphaFoldDB" id="A0A6L7HY40"/>
<dbReference type="EMBL" id="WRPA01000009">
    <property type="protein sequence ID" value="MXR69247.1"/>
    <property type="molecule type" value="Genomic_DNA"/>
</dbReference>
<feature type="transmembrane region" description="Helical" evidence="1">
    <location>
        <begin position="59"/>
        <end position="81"/>
    </location>
</feature>
<keyword evidence="1" id="KW-1133">Transmembrane helix</keyword>
<evidence type="ECO:0000313" key="2">
    <source>
        <dbReference type="EMBL" id="MXR69247.1"/>
    </source>
</evidence>